<feature type="region of interest" description="Disordered" evidence="3">
    <location>
        <begin position="1197"/>
        <end position="1269"/>
    </location>
</feature>
<dbReference type="SMART" id="SM00185">
    <property type="entry name" value="ARM"/>
    <property type="match status" value="10"/>
</dbReference>
<feature type="region of interest" description="Disordered" evidence="3">
    <location>
        <begin position="1052"/>
        <end position="1101"/>
    </location>
</feature>
<dbReference type="InterPro" id="IPR011989">
    <property type="entry name" value="ARM-like"/>
</dbReference>
<feature type="compositionally biased region" description="Basic and acidic residues" evidence="3">
    <location>
        <begin position="1236"/>
        <end position="1253"/>
    </location>
</feature>
<evidence type="ECO:0000313" key="5">
    <source>
        <dbReference type="Proteomes" id="UP001497512"/>
    </source>
</evidence>
<dbReference type="PANTHER" id="PTHR23315:SF334">
    <property type="entry name" value="VACUOLAR PROTEIN 8"/>
    <property type="match status" value="1"/>
</dbReference>
<evidence type="ECO:0000313" key="4">
    <source>
        <dbReference type="EMBL" id="CAK9201060.1"/>
    </source>
</evidence>
<feature type="repeat" description="ARM" evidence="2">
    <location>
        <begin position="358"/>
        <end position="400"/>
    </location>
</feature>
<dbReference type="InterPro" id="IPR016024">
    <property type="entry name" value="ARM-type_fold"/>
</dbReference>
<feature type="repeat" description="ARM" evidence="2">
    <location>
        <begin position="876"/>
        <end position="924"/>
    </location>
</feature>
<evidence type="ECO:0000256" key="2">
    <source>
        <dbReference type="PROSITE-ProRule" id="PRU00259"/>
    </source>
</evidence>
<keyword evidence="1" id="KW-0833">Ubl conjugation pathway</keyword>
<dbReference type="PROSITE" id="PS50176">
    <property type="entry name" value="ARM_REPEAT"/>
    <property type="match status" value="3"/>
</dbReference>
<proteinExistence type="predicted"/>
<dbReference type="Proteomes" id="UP001497512">
    <property type="component" value="Chromosome 13"/>
</dbReference>
<dbReference type="PANTHER" id="PTHR23315">
    <property type="entry name" value="U BOX DOMAIN-CONTAINING"/>
    <property type="match status" value="1"/>
</dbReference>
<accession>A0ABP0TP81</accession>
<evidence type="ECO:0000256" key="3">
    <source>
        <dbReference type="SAM" id="MobiDB-lite"/>
    </source>
</evidence>
<name>A0ABP0TP81_9BRYO</name>
<organism evidence="4 5">
    <name type="scientific">Sphagnum troendelagicum</name>
    <dbReference type="NCBI Taxonomy" id="128251"/>
    <lineage>
        <taxon>Eukaryota</taxon>
        <taxon>Viridiplantae</taxon>
        <taxon>Streptophyta</taxon>
        <taxon>Embryophyta</taxon>
        <taxon>Bryophyta</taxon>
        <taxon>Sphagnophytina</taxon>
        <taxon>Sphagnopsida</taxon>
        <taxon>Sphagnales</taxon>
        <taxon>Sphagnaceae</taxon>
        <taxon>Sphagnum</taxon>
    </lineage>
</organism>
<protein>
    <submittedName>
        <fullName evidence="4">Uncharacterized protein</fullName>
    </submittedName>
</protein>
<feature type="compositionally biased region" description="Low complexity" evidence="3">
    <location>
        <begin position="1052"/>
        <end position="1064"/>
    </location>
</feature>
<sequence>MDALSAECPWMHRQQLPEMAPRSMLVQWGGIDYLEQQQQQQQQQQLQYHNSKMSAMETSGNMFMRSGNGLPAATTEGPQHFKPLPWGGGQSMMHHSGCDFVLSEGNNAMQGLTADSRSHLQSHTEGWGPEGMDCNLHGNPNLKSAFRSNVLPTHMRRECFNQSEISPQFYTMPQCPSKLGANGLHSLAEGGSKALHFLGSISTNVDGRHPCIQQGPEVEKSKTQSIQDLIHALQTGGSRSKMEAAITVRSLAASHNLHQVALIAAGGICPLVELLSYEAGETHWPPEMREKAMITVRAEAALALASLSVSNDDNKSAIGAAGAIPLLCDLIQAAAANVLAKLTTGDNVQNKAVVGKEGAIPALLRLIKHGSPKARETAAEALANLALYDWNKAKIIQEGGIDCLSKMVEGGALPPLVAMVDNSTSPMIRESAAAAIAKLVSCHPVNRAAVVRCGGVRAMVNMAKWSATFVNGPASGGSLAARTQAAAIVAVLNISEVLDRQSMGMGLKDALPILGHMLESENLEEIGAGVGGLQALGLSLGIEPDITLTEDGDQAQYEWPKPRKFEVVAVEMITALLDLGRGSSEEAKLAAFRALAGFRQPGRPDTVSITVVDASLSTGEKQLMTRMRKEGVQALFTLLERGPSTAGFREIVIGAFAGVVASEKLNVYIEEFGAVQQLMRFLQEGPTIATRVFAAATVANMGAKKKRLDAISSDHILLLLQLLASDVEVTEPNVNSGRPNSVSYGAMFPHPDSQLHSAGHCPANSMHNQYMMPYNLLREHAAAILVYTALSGEKKKQAIIAAGAAPVLVRVLQGCLSFSENCVIPSAHSDFLHPFLNARPIVAPVFPQATQEFAMMGLILLADKSTETMEKIVEAGGIPILVKMLAATGGRGKLGASWSEMAAAALLSLAGCDNAREEIIRVGGIASLVQVLKGEGGASAFSLTGLAAMAQLLGVLALNNQEAKLHMAKAGVVRCLVDILVGGGCLAWAAEGEGRTREGPGLVALAQEAAAAALATVVLHCPGNAEAAVEAGVIGPLVRLLGSPIPASKVVGASGSPDSGASSAETGVTHDSNSRTTDLTGEGGPRAGPGPVEICATDGEGGSGGTRVGGSLAAMAALGNLVSCFPQCRHEIVDAGGIIRLANLLQDQASPKVKGESPPVSGVVQVLDMAACQIKLHESAALVLGLLTEGEIGEAQEPVGFPSDEIKSFRDPSTTPKGSLSPATQAHEMNNDQEECDNKMQEPAQVDRADKTRGNHVTSFAPNVIQNSL</sequence>
<dbReference type="Pfam" id="PF00514">
    <property type="entry name" value="Arm"/>
    <property type="match status" value="1"/>
</dbReference>
<keyword evidence="5" id="KW-1185">Reference proteome</keyword>
<dbReference type="EMBL" id="OZ019905">
    <property type="protein sequence ID" value="CAK9201060.1"/>
    <property type="molecule type" value="Genomic_DNA"/>
</dbReference>
<evidence type="ECO:0000256" key="1">
    <source>
        <dbReference type="ARBA" id="ARBA00022786"/>
    </source>
</evidence>
<dbReference type="SUPFAM" id="SSF48371">
    <property type="entry name" value="ARM repeat"/>
    <property type="match status" value="2"/>
</dbReference>
<dbReference type="InterPro" id="IPR000225">
    <property type="entry name" value="Armadillo"/>
</dbReference>
<reference evidence="4" key="1">
    <citation type="submission" date="2024-02" db="EMBL/GenBank/DDBJ databases">
        <authorList>
            <consortium name="ELIXIR-Norway"/>
            <consortium name="Elixir Norway"/>
        </authorList>
    </citation>
    <scope>NUCLEOTIDE SEQUENCE</scope>
</reference>
<feature type="repeat" description="ARM" evidence="2">
    <location>
        <begin position="266"/>
        <end position="322"/>
    </location>
</feature>
<dbReference type="Gene3D" id="1.25.10.10">
    <property type="entry name" value="Leucine-rich Repeat Variant"/>
    <property type="match status" value="6"/>
</dbReference>
<feature type="compositionally biased region" description="Polar residues" evidence="3">
    <location>
        <begin position="1211"/>
        <end position="1228"/>
    </location>
</feature>
<gene>
    <name evidence="4" type="ORF">CSSPTR1EN2_LOCUS5718</name>
</gene>
<feature type="compositionally biased region" description="Polar residues" evidence="3">
    <location>
        <begin position="1255"/>
        <end position="1269"/>
    </location>
</feature>
<feature type="compositionally biased region" description="Polar residues" evidence="3">
    <location>
        <begin position="1065"/>
        <end position="1079"/>
    </location>
</feature>